<organism evidence="2 3">
    <name type="scientific">Flagellimonas spongiicola</name>
    <dbReference type="NCBI Taxonomy" id="2942208"/>
    <lineage>
        <taxon>Bacteria</taxon>
        <taxon>Pseudomonadati</taxon>
        <taxon>Bacteroidota</taxon>
        <taxon>Flavobacteriia</taxon>
        <taxon>Flavobacteriales</taxon>
        <taxon>Flavobacteriaceae</taxon>
        <taxon>Flagellimonas</taxon>
    </lineage>
</organism>
<evidence type="ECO:0008006" key="4">
    <source>
        <dbReference type="Google" id="ProtNLM"/>
    </source>
</evidence>
<dbReference type="PROSITE" id="PS51257">
    <property type="entry name" value="PROKAR_LIPOPROTEIN"/>
    <property type="match status" value="1"/>
</dbReference>
<protein>
    <recommendedName>
        <fullName evidence="4">DUF4136 domain-containing protein</fullName>
    </recommendedName>
</protein>
<sequence length="216" mass="24203">MKIKNTLTYSLLFCLIFLMSCGPAKMNSTWTKDNYVNRDYGKIAVIGISKNLNSRTVFEQDAVKLLRENGINAVEGIGLFPPTGGEKMRTAKEYIKIIKEQNLDGVLTMALIDSQESDRYEPGETVYIPSYYRVGRYIVRRYNTIDTPGYYRSSKSFLIEAVLYNVKGELVEGKETMVWTGQSSLVDPSSVASASKSFTKQMVNQLLGDGIITVAQ</sequence>
<feature type="chain" id="PRO_5046505956" description="DUF4136 domain-containing protein" evidence="1">
    <location>
        <begin position="27"/>
        <end position="216"/>
    </location>
</feature>
<keyword evidence="3" id="KW-1185">Reference proteome</keyword>
<feature type="signal peptide" evidence="1">
    <location>
        <begin position="1"/>
        <end position="26"/>
    </location>
</feature>
<evidence type="ECO:0000256" key="1">
    <source>
        <dbReference type="SAM" id="SignalP"/>
    </source>
</evidence>
<keyword evidence="1" id="KW-0732">Signal</keyword>
<accession>A0ABT0PNC1</accession>
<comment type="caution">
    <text evidence="2">The sequence shown here is derived from an EMBL/GenBank/DDBJ whole genome shotgun (WGS) entry which is preliminary data.</text>
</comment>
<evidence type="ECO:0000313" key="3">
    <source>
        <dbReference type="Proteomes" id="UP001203607"/>
    </source>
</evidence>
<dbReference type="Proteomes" id="UP001203607">
    <property type="component" value="Unassembled WGS sequence"/>
</dbReference>
<dbReference type="RefSeq" id="WP_249656065.1">
    <property type="nucleotide sequence ID" value="NZ_JAMFMA010000001.1"/>
</dbReference>
<reference evidence="2 3" key="1">
    <citation type="submission" date="2022-05" db="EMBL/GenBank/DDBJ databases">
        <authorList>
            <person name="Park J.-S."/>
        </authorList>
    </citation>
    <scope>NUCLEOTIDE SEQUENCE [LARGE SCALE GENOMIC DNA]</scope>
    <source>
        <strain evidence="2 3">2012CJ35-5</strain>
    </source>
</reference>
<dbReference type="EMBL" id="JAMFMA010000001">
    <property type="protein sequence ID" value="MCL6272885.1"/>
    <property type="molecule type" value="Genomic_DNA"/>
</dbReference>
<name>A0ABT0PNC1_9FLAO</name>
<evidence type="ECO:0000313" key="2">
    <source>
        <dbReference type="EMBL" id="MCL6272885.1"/>
    </source>
</evidence>
<proteinExistence type="predicted"/>
<gene>
    <name evidence="2" type="ORF">M3P19_02640</name>
</gene>